<gene>
    <name evidence="2" type="ORF">FE263_10850</name>
</gene>
<keyword evidence="1" id="KW-0472">Membrane</keyword>
<keyword evidence="1" id="KW-0812">Transmembrane</keyword>
<reference evidence="2 3" key="1">
    <citation type="submission" date="2019-05" db="EMBL/GenBank/DDBJ databases">
        <authorList>
            <person name="Pankratov T."/>
            <person name="Grouzdev D."/>
        </authorList>
    </citation>
    <scope>NUCLEOTIDE SEQUENCE [LARGE SCALE GENOMIC DNA]</scope>
    <source>
        <strain evidence="2 3">KEBCLARHB70R</strain>
    </source>
</reference>
<dbReference type="Proteomes" id="UP000305654">
    <property type="component" value="Unassembled WGS sequence"/>
</dbReference>
<accession>A0A5R9J4J5</accession>
<evidence type="ECO:0000313" key="3">
    <source>
        <dbReference type="Proteomes" id="UP000305654"/>
    </source>
</evidence>
<protein>
    <submittedName>
        <fullName evidence="2">Uncharacterized protein</fullName>
    </submittedName>
</protein>
<proteinExistence type="predicted"/>
<evidence type="ECO:0000313" key="2">
    <source>
        <dbReference type="EMBL" id="TLU72545.1"/>
    </source>
</evidence>
<feature type="transmembrane region" description="Helical" evidence="1">
    <location>
        <begin position="43"/>
        <end position="62"/>
    </location>
</feature>
<comment type="caution">
    <text evidence="2">The sequence shown here is derived from an EMBL/GenBank/DDBJ whole genome shotgun (WGS) entry which is preliminary data.</text>
</comment>
<dbReference type="RefSeq" id="WP_138326007.1">
    <property type="nucleotide sequence ID" value="NZ_VCDI01000003.1"/>
</dbReference>
<sequence length="89" mass="9835">MLDRLQPGPRSHDAVARAAAFTEVLDAGQDRFMAGERRRSRRIALYAMIGALVVVGIGVWGFGVETNTRLAPIHWQKLAPSIQVTISRH</sequence>
<keyword evidence="3" id="KW-1185">Reference proteome</keyword>
<dbReference type="AlphaFoldDB" id="A0A5R9J4J5"/>
<organism evidence="2 3">
    <name type="scientific">Lichenicoccus roseus</name>
    <dbReference type="NCBI Taxonomy" id="2683649"/>
    <lineage>
        <taxon>Bacteria</taxon>
        <taxon>Pseudomonadati</taxon>
        <taxon>Pseudomonadota</taxon>
        <taxon>Alphaproteobacteria</taxon>
        <taxon>Acetobacterales</taxon>
        <taxon>Acetobacteraceae</taxon>
        <taxon>Lichenicoccus</taxon>
    </lineage>
</organism>
<name>A0A5R9J4J5_9PROT</name>
<dbReference type="EMBL" id="VCDI01000003">
    <property type="protein sequence ID" value="TLU72545.1"/>
    <property type="molecule type" value="Genomic_DNA"/>
</dbReference>
<evidence type="ECO:0000256" key="1">
    <source>
        <dbReference type="SAM" id="Phobius"/>
    </source>
</evidence>
<keyword evidence="1" id="KW-1133">Transmembrane helix</keyword>